<dbReference type="EMBL" id="JACVVK020000033">
    <property type="protein sequence ID" value="KAK7501129.1"/>
    <property type="molecule type" value="Genomic_DNA"/>
</dbReference>
<keyword evidence="2" id="KW-0272">Extracellular matrix</keyword>
<name>A0ABD0LQ50_9CAEN</name>
<dbReference type="InterPro" id="IPR002181">
    <property type="entry name" value="Fibrinogen_a/b/g_C_dom"/>
</dbReference>
<dbReference type="Gene3D" id="2.60.40.10">
    <property type="entry name" value="Immunoglobulins"/>
    <property type="match status" value="1"/>
</dbReference>
<protein>
    <recommendedName>
        <fullName evidence="8">Ig-like domain-containing protein</fullName>
    </recommendedName>
</protein>
<evidence type="ECO:0000313" key="7">
    <source>
        <dbReference type="Proteomes" id="UP001519460"/>
    </source>
</evidence>
<keyword evidence="3" id="KW-0732">Signal</keyword>
<sequence>MAFRLALCLVLAFLCADVRGFTWNPSQKDGRELRVCEGENVVLRLNYTLINGESEIGRHWDYETIESVVASHSGRYGLTVMIRKKNSPDKGYKRNIRLTVIEPPAISANALHVTSSETLVNITLSCGNFTKRGQLEPVQVSWKLPNSKVVPSTRFKGGQFQLILGTDDADEGVYTCQVTSSPSTRCLPAKSPVLKPVTHKLVKEAVYSSCDKTPKVTGVYIINIRGYGKARTECNHELNPGGWMYTKAVSQASILVVVETFDGKKSMAQLNGFTVGPAHDKYRLGPSRVTCGTLNGKWFALHNYGPFSTKDQDNDQMRAVDCANDKGGGGGWWYQPMHYCLMVNLNGHYYKKKTEARDQSGLVYYPVAYDSLKTGMSLKATEMFIRPYTLGC</sequence>
<dbReference type="InterPro" id="IPR013783">
    <property type="entry name" value="Ig-like_fold"/>
</dbReference>
<reference evidence="6 7" key="1">
    <citation type="journal article" date="2023" name="Sci. Data">
        <title>Genome assembly of the Korean intertidal mud-creeper Batillaria attramentaria.</title>
        <authorList>
            <person name="Patra A.K."/>
            <person name="Ho P.T."/>
            <person name="Jun S."/>
            <person name="Lee S.J."/>
            <person name="Kim Y."/>
            <person name="Won Y.J."/>
        </authorList>
    </citation>
    <scope>NUCLEOTIDE SEQUENCE [LARGE SCALE GENOMIC DNA]</scope>
    <source>
        <strain evidence="6">Wonlab-2016</strain>
    </source>
</reference>
<comment type="subcellular location">
    <subcellularLocation>
        <location evidence="1">Secreted</location>
        <location evidence="1">Extracellular space</location>
        <location evidence="1">Extracellular matrix</location>
    </subcellularLocation>
</comment>
<feature type="non-terminal residue" evidence="6">
    <location>
        <position position="392"/>
    </location>
</feature>
<dbReference type="PROSITE" id="PS50835">
    <property type="entry name" value="IG_LIKE"/>
    <property type="match status" value="1"/>
</dbReference>
<dbReference type="InterPro" id="IPR050373">
    <property type="entry name" value="Fibrinogen_C-term_domain"/>
</dbReference>
<dbReference type="Gene3D" id="3.90.215.10">
    <property type="entry name" value="Gamma Fibrinogen, chain A, domain 1"/>
    <property type="match status" value="1"/>
</dbReference>
<dbReference type="Proteomes" id="UP001519460">
    <property type="component" value="Unassembled WGS sequence"/>
</dbReference>
<dbReference type="SMART" id="SM00186">
    <property type="entry name" value="FBG"/>
    <property type="match status" value="1"/>
</dbReference>
<organism evidence="6 7">
    <name type="scientific">Batillaria attramentaria</name>
    <dbReference type="NCBI Taxonomy" id="370345"/>
    <lineage>
        <taxon>Eukaryota</taxon>
        <taxon>Metazoa</taxon>
        <taxon>Spiralia</taxon>
        <taxon>Lophotrochozoa</taxon>
        <taxon>Mollusca</taxon>
        <taxon>Gastropoda</taxon>
        <taxon>Caenogastropoda</taxon>
        <taxon>Sorbeoconcha</taxon>
        <taxon>Cerithioidea</taxon>
        <taxon>Batillariidae</taxon>
        <taxon>Batillaria</taxon>
    </lineage>
</organism>
<dbReference type="InterPro" id="IPR014716">
    <property type="entry name" value="Fibrinogen_a/b/g_C_1"/>
</dbReference>
<dbReference type="SUPFAM" id="SSF48726">
    <property type="entry name" value="Immunoglobulin"/>
    <property type="match status" value="1"/>
</dbReference>
<dbReference type="PROSITE" id="PS51406">
    <property type="entry name" value="FIBRINOGEN_C_2"/>
    <property type="match status" value="1"/>
</dbReference>
<feature type="domain" description="Fibrinogen C-terminal" evidence="5">
    <location>
        <begin position="259"/>
        <end position="389"/>
    </location>
</feature>
<evidence type="ECO:0000259" key="4">
    <source>
        <dbReference type="PROSITE" id="PS50835"/>
    </source>
</evidence>
<proteinExistence type="predicted"/>
<dbReference type="AlphaFoldDB" id="A0ABD0LQ50"/>
<gene>
    <name evidence="6" type="ORF">BaRGS_00007614</name>
</gene>
<evidence type="ECO:0000256" key="2">
    <source>
        <dbReference type="ARBA" id="ARBA00022530"/>
    </source>
</evidence>
<comment type="caution">
    <text evidence="6">The sequence shown here is derived from an EMBL/GenBank/DDBJ whole genome shotgun (WGS) entry which is preliminary data.</text>
</comment>
<evidence type="ECO:0000259" key="5">
    <source>
        <dbReference type="PROSITE" id="PS51406"/>
    </source>
</evidence>
<dbReference type="SUPFAM" id="SSF56496">
    <property type="entry name" value="Fibrinogen C-terminal domain-like"/>
    <property type="match status" value="1"/>
</dbReference>
<evidence type="ECO:0008006" key="8">
    <source>
        <dbReference type="Google" id="ProtNLM"/>
    </source>
</evidence>
<evidence type="ECO:0000313" key="6">
    <source>
        <dbReference type="EMBL" id="KAK7501129.1"/>
    </source>
</evidence>
<feature type="domain" description="Ig-like" evidence="4">
    <location>
        <begin position="104"/>
        <end position="188"/>
    </location>
</feature>
<dbReference type="InterPro" id="IPR007110">
    <property type="entry name" value="Ig-like_dom"/>
</dbReference>
<keyword evidence="7" id="KW-1185">Reference proteome</keyword>
<keyword evidence="2" id="KW-0964">Secreted</keyword>
<evidence type="ECO:0000256" key="3">
    <source>
        <dbReference type="SAM" id="SignalP"/>
    </source>
</evidence>
<evidence type="ECO:0000256" key="1">
    <source>
        <dbReference type="ARBA" id="ARBA00004498"/>
    </source>
</evidence>
<dbReference type="InterPro" id="IPR036179">
    <property type="entry name" value="Ig-like_dom_sf"/>
</dbReference>
<feature type="chain" id="PRO_5044791878" description="Ig-like domain-containing protein" evidence="3">
    <location>
        <begin position="21"/>
        <end position="392"/>
    </location>
</feature>
<dbReference type="InterPro" id="IPR036056">
    <property type="entry name" value="Fibrinogen-like_C"/>
</dbReference>
<feature type="signal peptide" evidence="3">
    <location>
        <begin position="1"/>
        <end position="20"/>
    </location>
</feature>
<dbReference type="PANTHER" id="PTHR19143">
    <property type="entry name" value="FIBRINOGEN/TENASCIN/ANGIOPOEITIN"/>
    <property type="match status" value="1"/>
</dbReference>
<dbReference type="Pfam" id="PF00147">
    <property type="entry name" value="Fibrinogen_C"/>
    <property type="match status" value="1"/>
</dbReference>
<accession>A0ABD0LQ50</accession>